<evidence type="ECO:0000313" key="1">
    <source>
        <dbReference type="EMBL" id="SHK43331.1"/>
    </source>
</evidence>
<name>A0A1M6SF33_9FLAO</name>
<dbReference type="AlphaFoldDB" id="A0A1M6SF33"/>
<dbReference type="RefSeq" id="WP_073290877.1">
    <property type="nucleotide sequence ID" value="NZ_FRAV01000004.1"/>
</dbReference>
<gene>
    <name evidence="1" type="ORF">SAMN05444267_100411</name>
</gene>
<accession>A0A1M6SF33</accession>
<dbReference type="STRING" id="1302687.SAMN05444267_100411"/>
<protein>
    <submittedName>
        <fullName evidence="1">Uncharacterized protein</fullName>
    </submittedName>
</protein>
<dbReference type="EMBL" id="FRAV01000004">
    <property type="protein sequence ID" value="SHK43331.1"/>
    <property type="molecule type" value="Genomic_DNA"/>
</dbReference>
<dbReference type="Proteomes" id="UP000184364">
    <property type="component" value="Unassembled WGS sequence"/>
</dbReference>
<dbReference type="OrthoDB" id="1260285at2"/>
<organism evidence="1 2">
    <name type="scientific">Chryseobacterium polytrichastri</name>
    <dbReference type="NCBI Taxonomy" id="1302687"/>
    <lineage>
        <taxon>Bacteria</taxon>
        <taxon>Pseudomonadati</taxon>
        <taxon>Bacteroidota</taxon>
        <taxon>Flavobacteriia</taxon>
        <taxon>Flavobacteriales</taxon>
        <taxon>Weeksellaceae</taxon>
        <taxon>Chryseobacterium group</taxon>
        <taxon>Chryseobacterium</taxon>
    </lineage>
</organism>
<keyword evidence="2" id="KW-1185">Reference proteome</keyword>
<sequence>MSEKLKIKGNKIKILDAYWENDEVAIIIILLIVNYSIFGNSKSVPLKKIAFIFDALKKNLPVSKLSVQLSSPWDISDGLRKKIIVAFERELLEIKNPQTGISFSLSLKGKHLVDQIENKNILPELSNEIKKWSVEVTNDELKNQYLIW</sequence>
<evidence type="ECO:0000313" key="2">
    <source>
        <dbReference type="Proteomes" id="UP000184364"/>
    </source>
</evidence>
<proteinExistence type="predicted"/>
<reference evidence="2" key="1">
    <citation type="submission" date="2016-11" db="EMBL/GenBank/DDBJ databases">
        <authorList>
            <person name="Varghese N."/>
            <person name="Submissions S."/>
        </authorList>
    </citation>
    <scope>NUCLEOTIDE SEQUENCE [LARGE SCALE GENOMIC DNA]</scope>
    <source>
        <strain evidence="2">DSM 26899</strain>
    </source>
</reference>